<evidence type="ECO:0000256" key="2">
    <source>
        <dbReference type="ARBA" id="ARBA00022723"/>
    </source>
</evidence>
<evidence type="ECO:0000256" key="5">
    <source>
        <dbReference type="ARBA" id="ARBA00023277"/>
    </source>
</evidence>
<evidence type="ECO:0000313" key="7">
    <source>
        <dbReference type="Proteomes" id="UP000564885"/>
    </source>
</evidence>
<keyword evidence="7" id="KW-1185">Reference proteome</keyword>
<evidence type="ECO:0000256" key="1">
    <source>
        <dbReference type="ARBA" id="ARBA00001946"/>
    </source>
</evidence>
<evidence type="ECO:0000256" key="3">
    <source>
        <dbReference type="ARBA" id="ARBA00022801"/>
    </source>
</evidence>
<reference evidence="6 7" key="1">
    <citation type="submission" date="2020-04" db="EMBL/GenBank/DDBJ databases">
        <title>Enterovirga sp. isolate from soil.</title>
        <authorList>
            <person name="Chea S."/>
            <person name="Kim D.-U."/>
        </authorList>
    </citation>
    <scope>NUCLEOTIDE SEQUENCE [LARGE SCALE GENOMIC DNA]</scope>
    <source>
        <strain evidence="6 7">DB1703</strain>
    </source>
</reference>
<evidence type="ECO:0000256" key="4">
    <source>
        <dbReference type="ARBA" id="ARBA00022842"/>
    </source>
</evidence>
<dbReference type="GO" id="GO:0016787">
    <property type="term" value="F:hydrolase activity"/>
    <property type="evidence" value="ECO:0007669"/>
    <property type="project" value="UniProtKB-KW"/>
</dbReference>
<dbReference type="Pfam" id="PF04794">
    <property type="entry name" value="YdjC"/>
    <property type="match status" value="1"/>
</dbReference>
<dbReference type="SUPFAM" id="SSF88713">
    <property type="entry name" value="Glycoside hydrolase/deacetylase"/>
    <property type="match status" value="1"/>
</dbReference>
<keyword evidence="5" id="KW-0119">Carbohydrate metabolism</keyword>
<protein>
    <submittedName>
        <fullName evidence="6">ChbG/HpnK family deacetylase</fullName>
    </submittedName>
</protein>
<dbReference type="InterPro" id="IPR011330">
    <property type="entry name" value="Glyco_hydro/deAcase_b/a-brl"/>
</dbReference>
<evidence type="ECO:0000313" key="6">
    <source>
        <dbReference type="EMBL" id="NNM72674.1"/>
    </source>
</evidence>
<keyword evidence="4" id="KW-0460">Magnesium</keyword>
<dbReference type="GO" id="GO:0019213">
    <property type="term" value="F:deacetylase activity"/>
    <property type="evidence" value="ECO:0007669"/>
    <property type="project" value="TreeGrafter"/>
</dbReference>
<name>A0A849I4P7_9HYPH</name>
<dbReference type="Gene3D" id="3.20.20.370">
    <property type="entry name" value="Glycoside hydrolase/deacetylase"/>
    <property type="match status" value="1"/>
</dbReference>
<dbReference type="PANTHER" id="PTHR31609:SF1">
    <property type="entry name" value="CARBOHYDRATE DEACETYLASE"/>
    <property type="match status" value="1"/>
</dbReference>
<keyword evidence="2" id="KW-0479">Metal-binding</keyword>
<dbReference type="CDD" id="cd10807">
    <property type="entry name" value="YdjC_like_3"/>
    <property type="match status" value="1"/>
</dbReference>
<proteinExistence type="predicted"/>
<dbReference type="InterPro" id="IPR006879">
    <property type="entry name" value="YdjC-like"/>
</dbReference>
<organism evidence="6 7">
    <name type="scientific">Enterovirga aerilata</name>
    <dbReference type="NCBI Taxonomy" id="2730920"/>
    <lineage>
        <taxon>Bacteria</taxon>
        <taxon>Pseudomonadati</taxon>
        <taxon>Pseudomonadota</taxon>
        <taxon>Alphaproteobacteria</taxon>
        <taxon>Hyphomicrobiales</taxon>
        <taxon>Methylobacteriaceae</taxon>
        <taxon>Enterovirga</taxon>
    </lineage>
</organism>
<accession>A0A849I4P7</accession>
<dbReference type="PANTHER" id="PTHR31609">
    <property type="entry name" value="YDJC DEACETYLASE FAMILY MEMBER"/>
    <property type="match status" value="1"/>
</dbReference>
<comment type="cofactor">
    <cofactor evidence="1">
        <name>Mg(2+)</name>
        <dbReference type="ChEBI" id="CHEBI:18420"/>
    </cofactor>
</comment>
<sequence length="279" mass="29509">MAVRTIVLCADDYAMNEGVSRGILALAQMGRISATSAMTNAPGWPELAKRLDPLAGRIGTGLHLTLTWGGPLGAMPQLAPGGRLPGLRAVVEGSLSGRLPLGEVADEIGRQLDAFRQATGREPDFVDGHQHVHALPGIRQAVLGVLAARGLAGRLWLRDPADRPSAIIRRRVAAPKALLVAALSRGFGAQAGMAGFRTNRGFSGFSPFDPARDLHRDFAACLVAAGPAHLVMCHPGEIGAAEGLDEVVEARRRELDYLRSPAFGRLLAERRIELVPAPA</sequence>
<dbReference type="Proteomes" id="UP000564885">
    <property type="component" value="Unassembled WGS sequence"/>
</dbReference>
<dbReference type="AlphaFoldDB" id="A0A849I4P7"/>
<dbReference type="GO" id="GO:0005975">
    <property type="term" value="P:carbohydrate metabolic process"/>
    <property type="evidence" value="ECO:0007669"/>
    <property type="project" value="InterPro"/>
</dbReference>
<dbReference type="GO" id="GO:0046872">
    <property type="term" value="F:metal ion binding"/>
    <property type="evidence" value="ECO:0007669"/>
    <property type="project" value="UniProtKB-KW"/>
</dbReference>
<keyword evidence="3" id="KW-0378">Hydrolase</keyword>
<gene>
    <name evidence="6" type="ORF">HJG44_09800</name>
</gene>
<comment type="caution">
    <text evidence="6">The sequence shown here is derived from an EMBL/GenBank/DDBJ whole genome shotgun (WGS) entry which is preliminary data.</text>
</comment>
<dbReference type="EMBL" id="JABEPP010000002">
    <property type="protein sequence ID" value="NNM72674.1"/>
    <property type="molecule type" value="Genomic_DNA"/>
</dbReference>